<name>A0A9N9HQX4_9GLOM</name>
<feature type="non-terminal residue" evidence="2">
    <location>
        <position position="91"/>
    </location>
</feature>
<sequence>FRDALLWDNIWALSFTTLLPLLTTFGCPILQYYNHYRFCQFHQSSSPTNNVTKSFILMKIVSLGISDDVYGFLIEGANSQVTLTAAEILPL</sequence>
<reference evidence="2" key="1">
    <citation type="submission" date="2021-06" db="EMBL/GenBank/DDBJ databases">
        <authorList>
            <person name="Kallberg Y."/>
            <person name="Tangrot J."/>
            <person name="Rosling A."/>
        </authorList>
    </citation>
    <scope>NUCLEOTIDE SEQUENCE</scope>
    <source>
        <strain evidence="2">FL130A</strain>
    </source>
</reference>
<evidence type="ECO:0000256" key="1">
    <source>
        <dbReference type="SAM" id="Phobius"/>
    </source>
</evidence>
<accession>A0A9N9HQX4</accession>
<gene>
    <name evidence="2" type="ORF">ALEPTO_LOCUS11597</name>
</gene>
<dbReference type="Proteomes" id="UP000789508">
    <property type="component" value="Unassembled WGS sequence"/>
</dbReference>
<protein>
    <submittedName>
        <fullName evidence="2">4609_t:CDS:1</fullName>
    </submittedName>
</protein>
<comment type="caution">
    <text evidence="2">The sequence shown here is derived from an EMBL/GenBank/DDBJ whole genome shotgun (WGS) entry which is preliminary data.</text>
</comment>
<evidence type="ECO:0000313" key="2">
    <source>
        <dbReference type="EMBL" id="CAG8701569.1"/>
    </source>
</evidence>
<keyword evidence="1" id="KW-0812">Transmembrane</keyword>
<keyword evidence="3" id="KW-1185">Reference proteome</keyword>
<proteinExistence type="predicted"/>
<evidence type="ECO:0000313" key="3">
    <source>
        <dbReference type="Proteomes" id="UP000789508"/>
    </source>
</evidence>
<keyword evidence="1" id="KW-0472">Membrane</keyword>
<keyword evidence="1" id="KW-1133">Transmembrane helix</keyword>
<organism evidence="2 3">
    <name type="scientific">Ambispora leptoticha</name>
    <dbReference type="NCBI Taxonomy" id="144679"/>
    <lineage>
        <taxon>Eukaryota</taxon>
        <taxon>Fungi</taxon>
        <taxon>Fungi incertae sedis</taxon>
        <taxon>Mucoromycota</taxon>
        <taxon>Glomeromycotina</taxon>
        <taxon>Glomeromycetes</taxon>
        <taxon>Archaeosporales</taxon>
        <taxon>Ambisporaceae</taxon>
        <taxon>Ambispora</taxon>
    </lineage>
</organism>
<feature type="transmembrane region" description="Helical" evidence="1">
    <location>
        <begin position="12"/>
        <end position="33"/>
    </location>
</feature>
<dbReference type="EMBL" id="CAJVPS010019578">
    <property type="protein sequence ID" value="CAG8701569.1"/>
    <property type="molecule type" value="Genomic_DNA"/>
</dbReference>
<dbReference type="AlphaFoldDB" id="A0A9N9HQX4"/>